<gene>
    <name evidence="2" type="ORF">X797_011662</name>
</gene>
<dbReference type="Proteomes" id="UP000030151">
    <property type="component" value="Unassembled WGS sequence"/>
</dbReference>
<comment type="caution">
    <text evidence="2">The sequence shown here is derived from an EMBL/GenBank/DDBJ whole genome shotgun (WGS) entry which is preliminary data.</text>
</comment>
<evidence type="ECO:0000313" key="2">
    <source>
        <dbReference type="EMBL" id="EXU95259.1"/>
    </source>
</evidence>
<name>A0A0A1UMM6_9HYPO</name>
<accession>A0A0A1UMM6</accession>
<reference evidence="2 3" key="1">
    <citation type="submission" date="2014-02" db="EMBL/GenBank/DDBJ databases">
        <title>The genome sequence of the entomopathogenic fungus Metarhizium robertsii ARSEF 2575.</title>
        <authorList>
            <person name="Giuliano Garisto Donzelli B."/>
            <person name="Roe B.A."/>
            <person name="Macmil S.L."/>
            <person name="Krasnoff S.B."/>
            <person name="Gibson D.M."/>
        </authorList>
    </citation>
    <scope>NUCLEOTIDE SEQUENCE [LARGE SCALE GENOMIC DNA]</scope>
    <source>
        <strain evidence="2 3">ARSEF 2575</strain>
    </source>
</reference>
<dbReference type="AlphaFoldDB" id="A0A0A1UMM6"/>
<feature type="compositionally biased region" description="Polar residues" evidence="1">
    <location>
        <begin position="29"/>
        <end position="41"/>
    </location>
</feature>
<sequence length="111" mass="11320">MDGGLGDQGLVTCVAAAKPAWEFHQHQSNETGYAGNNSQVASGRRRGCDKAGIPHAAHAAKGICIHPCMWTVLTLGSPGGIVEGKVLDGPPRSSTRPVSGAIGRSCAAQTT</sequence>
<feature type="region of interest" description="Disordered" evidence="1">
    <location>
        <begin position="29"/>
        <end position="49"/>
    </location>
</feature>
<protein>
    <submittedName>
        <fullName evidence="2">Uncharacterized protein</fullName>
    </submittedName>
</protein>
<organism evidence="2 3">
    <name type="scientific">Metarhizium robertsii</name>
    <dbReference type="NCBI Taxonomy" id="568076"/>
    <lineage>
        <taxon>Eukaryota</taxon>
        <taxon>Fungi</taxon>
        <taxon>Dikarya</taxon>
        <taxon>Ascomycota</taxon>
        <taxon>Pezizomycotina</taxon>
        <taxon>Sordariomycetes</taxon>
        <taxon>Hypocreomycetidae</taxon>
        <taxon>Hypocreales</taxon>
        <taxon>Clavicipitaceae</taxon>
        <taxon>Metarhizium</taxon>
    </lineage>
</organism>
<dbReference type="HOGENOM" id="CLU_2158989_0_0_1"/>
<proteinExistence type="predicted"/>
<feature type="region of interest" description="Disordered" evidence="1">
    <location>
        <begin position="82"/>
        <end position="111"/>
    </location>
</feature>
<evidence type="ECO:0000313" key="3">
    <source>
        <dbReference type="Proteomes" id="UP000030151"/>
    </source>
</evidence>
<evidence type="ECO:0000256" key="1">
    <source>
        <dbReference type="SAM" id="MobiDB-lite"/>
    </source>
</evidence>
<dbReference type="EMBL" id="JELW01000090">
    <property type="protein sequence ID" value="EXU95259.1"/>
    <property type="molecule type" value="Genomic_DNA"/>
</dbReference>